<feature type="signal peptide" evidence="1">
    <location>
        <begin position="1"/>
        <end position="20"/>
    </location>
</feature>
<organism evidence="2 3">
    <name type="scientific">Crenobacter oryzisoli</name>
    <dbReference type="NCBI Taxonomy" id="3056844"/>
    <lineage>
        <taxon>Bacteria</taxon>
        <taxon>Pseudomonadati</taxon>
        <taxon>Pseudomonadota</taxon>
        <taxon>Betaproteobacteria</taxon>
        <taxon>Neisseriales</taxon>
        <taxon>Neisseriaceae</taxon>
        <taxon>Crenobacter</taxon>
    </lineage>
</organism>
<evidence type="ECO:0008006" key="4">
    <source>
        <dbReference type="Google" id="ProtNLM"/>
    </source>
</evidence>
<evidence type="ECO:0000313" key="2">
    <source>
        <dbReference type="EMBL" id="MDN0077450.1"/>
    </source>
</evidence>
<dbReference type="Proteomes" id="UP001168540">
    <property type="component" value="Unassembled WGS sequence"/>
</dbReference>
<keyword evidence="1" id="KW-0732">Signal</keyword>
<accession>A0ABT7XUP0</accession>
<evidence type="ECO:0000256" key="1">
    <source>
        <dbReference type="SAM" id="SignalP"/>
    </source>
</evidence>
<dbReference type="RefSeq" id="WP_289832087.1">
    <property type="nucleotide sequence ID" value="NZ_JAUEDK010000068.1"/>
</dbReference>
<keyword evidence="3" id="KW-1185">Reference proteome</keyword>
<comment type="caution">
    <text evidence="2">The sequence shown here is derived from an EMBL/GenBank/DDBJ whole genome shotgun (WGS) entry which is preliminary data.</text>
</comment>
<gene>
    <name evidence="2" type="ORF">QU481_21730</name>
</gene>
<evidence type="ECO:0000313" key="3">
    <source>
        <dbReference type="Proteomes" id="UP001168540"/>
    </source>
</evidence>
<reference evidence="2" key="1">
    <citation type="submission" date="2023-06" db="EMBL/GenBank/DDBJ databases">
        <authorList>
            <person name="Zhang S."/>
        </authorList>
    </citation>
    <scope>NUCLEOTIDE SEQUENCE</scope>
    <source>
        <strain evidence="2">SG2303</strain>
    </source>
</reference>
<sequence>MSILRRLVLLSLLTASPVWAASYSDPRLPIRINVPSGWKVRPVLVEGERRIKVVPPKADERERAAIEVLISQRRFAPGESLERTARHLRRPDDDREAASMIKLNSKAGRLDADYRVGRFVTSDLWILQRVRLVQQRIDKRQLIEARCAANASEYKTYRHALETICQSLMVVKR</sequence>
<name>A0ABT7XUP0_9NEIS</name>
<proteinExistence type="predicted"/>
<protein>
    <recommendedName>
        <fullName evidence="4">Secreted protein</fullName>
    </recommendedName>
</protein>
<feature type="chain" id="PRO_5045605215" description="Secreted protein" evidence="1">
    <location>
        <begin position="21"/>
        <end position="173"/>
    </location>
</feature>
<dbReference type="EMBL" id="JAUEDK010000068">
    <property type="protein sequence ID" value="MDN0077450.1"/>
    <property type="molecule type" value="Genomic_DNA"/>
</dbReference>